<dbReference type="SUPFAM" id="SSF50814">
    <property type="entry name" value="Lipocalins"/>
    <property type="match status" value="1"/>
</dbReference>
<feature type="signal peptide" evidence="2">
    <location>
        <begin position="1"/>
        <end position="26"/>
    </location>
</feature>
<dbReference type="EMBL" id="JAZHGC010000009">
    <property type="protein sequence ID" value="MEM5286633.1"/>
    <property type="molecule type" value="Genomic_DNA"/>
</dbReference>
<dbReference type="CDD" id="cd19438">
    <property type="entry name" value="lipocalin_Blc-like"/>
    <property type="match status" value="1"/>
</dbReference>
<dbReference type="InterPro" id="IPR012674">
    <property type="entry name" value="Calycin"/>
</dbReference>
<dbReference type="Pfam" id="PF08212">
    <property type="entry name" value="Lipocalin_2"/>
    <property type="match status" value="1"/>
</dbReference>
<keyword evidence="2" id="KW-0449">Lipoprotein</keyword>
<proteinExistence type="inferred from homology"/>
<comment type="function">
    <text evidence="2">Involved in the storage or transport of lipids necessary for membrane maintenance under stressful conditions. Displays a binding preference for lysophospholipids.</text>
</comment>
<evidence type="ECO:0000313" key="5">
    <source>
        <dbReference type="Proteomes" id="UP001494588"/>
    </source>
</evidence>
<dbReference type="PROSITE" id="PS51257">
    <property type="entry name" value="PROKAR_LIPOPROTEIN"/>
    <property type="match status" value="1"/>
</dbReference>
<dbReference type="Proteomes" id="UP001494588">
    <property type="component" value="Unassembled WGS sequence"/>
</dbReference>
<sequence length="201" mass="22919">MPTWYARIGWSLIAVAVAAFVMSACSQSPPNPNPRADVPLRPANVDLPRYMGRWYVIAIIPYFLESKYVGSYTDWSLREDGKIDDRYTAHAKTFDASPSNFHFVDSVVPDSGNGEWKVRIVWPIHVTQLTLYVDDDYRYTLLGLRDKSLGWIFARDPDVSDEVYRSLLARFDALGFDASRFRRVPQHPEQIGKPGFLSPGE</sequence>
<dbReference type="PANTHER" id="PTHR10612:SF34">
    <property type="entry name" value="APOLIPOPROTEIN D"/>
    <property type="match status" value="1"/>
</dbReference>
<dbReference type="Gene3D" id="2.40.128.20">
    <property type="match status" value="1"/>
</dbReference>
<comment type="subunit">
    <text evidence="2">Homodimer.</text>
</comment>
<keyword evidence="2" id="KW-0472">Membrane</keyword>
<organism evidence="4 5">
    <name type="scientific">Paraburkholderia sabiae</name>
    <dbReference type="NCBI Taxonomy" id="273251"/>
    <lineage>
        <taxon>Bacteria</taxon>
        <taxon>Pseudomonadati</taxon>
        <taxon>Pseudomonadota</taxon>
        <taxon>Betaproteobacteria</taxon>
        <taxon>Burkholderiales</taxon>
        <taxon>Burkholderiaceae</taxon>
        <taxon>Paraburkholderia</taxon>
    </lineage>
</organism>
<protein>
    <recommendedName>
        <fullName evidence="2">Outer membrane lipoprotein Blc</fullName>
    </recommendedName>
</protein>
<feature type="domain" description="Lipocalin/cytosolic fatty-acid binding" evidence="3">
    <location>
        <begin position="45"/>
        <end position="186"/>
    </location>
</feature>
<dbReference type="InterPro" id="IPR000566">
    <property type="entry name" value="Lipocln_cytosolic_FA-bd_dom"/>
</dbReference>
<comment type="similarity">
    <text evidence="1 2">Belongs to the calycin superfamily. Lipocalin family.</text>
</comment>
<dbReference type="InterPro" id="IPR022272">
    <property type="entry name" value="Lipocalin_CS"/>
</dbReference>
<name>A0ABU9QB11_9BURK</name>
<keyword evidence="5" id="KW-1185">Reference proteome</keyword>
<reference evidence="4 5" key="1">
    <citation type="submission" date="2024-01" db="EMBL/GenBank/DDBJ databases">
        <title>The diversity of rhizobia nodulating Mimosa spp. in eleven states of Brazil covering several biomes is determined by host plant, location, and edaphic factors.</title>
        <authorList>
            <person name="Rouws L."/>
            <person name="Barauna A."/>
            <person name="Beukes C."/>
            <person name="De Faria S.M."/>
            <person name="Gross E."/>
            <person name="Dos Reis Junior F.B."/>
            <person name="Simon M."/>
            <person name="Maluk M."/>
            <person name="Odee D.W."/>
            <person name="Kenicer G."/>
            <person name="Young J.P.W."/>
            <person name="Reis V.M."/>
            <person name="Zilli J."/>
            <person name="James E.K."/>
        </authorList>
    </citation>
    <scope>NUCLEOTIDE SEQUENCE [LARGE SCALE GENOMIC DNA]</scope>
    <source>
        <strain evidence="4 5">JPY77</strain>
    </source>
</reference>
<dbReference type="PANTHER" id="PTHR10612">
    <property type="entry name" value="APOLIPOPROTEIN D"/>
    <property type="match status" value="1"/>
</dbReference>
<dbReference type="InterPro" id="IPR047202">
    <property type="entry name" value="Lipocalin_Blc-like_dom"/>
</dbReference>
<evidence type="ECO:0000256" key="2">
    <source>
        <dbReference type="PIRNR" id="PIRNR036893"/>
    </source>
</evidence>
<comment type="subcellular location">
    <subcellularLocation>
        <location evidence="2">Cell outer membrane</location>
    </subcellularLocation>
</comment>
<keyword evidence="2" id="KW-0446">Lipid-binding</keyword>
<evidence type="ECO:0000313" key="4">
    <source>
        <dbReference type="EMBL" id="MEM5286633.1"/>
    </source>
</evidence>
<keyword evidence="2" id="KW-0998">Cell outer membrane</keyword>
<accession>A0ABU9QB11</accession>
<gene>
    <name evidence="4" type="ORF">V4C55_13000</name>
</gene>
<evidence type="ECO:0000256" key="1">
    <source>
        <dbReference type="ARBA" id="ARBA00006889"/>
    </source>
</evidence>
<evidence type="ECO:0000259" key="3">
    <source>
        <dbReference type="Pfam" id="PF08212"/>
    </source>
</evidence>
<dbReference type="PIRSF" id="PIRSF036893">
    <property type="entry name" value="Lipocalin_ApoD"/>
    <property type="match status" value="1"/>
</dbReference>
<dbReference type="InterPro" id="IPR022271">
    <property type="entry name" value="Lipocalin_ApoD"/>
</dbReference>
<dbReference type="PROSITE" id="PS00213">
    <property type="entry name" value="LIPOCALIN"/>
    <property type="match status" value="1"/>
</dbReference>
<keyword evidence="2" id="KW-0732">Signal</keyword>
<feature type="chain" id="PRO_5045017003" description="Outer membrane lipoprotein Blc" evidence="2">
    <location>
        <begin position="27"/>
        <end position="201"/>
    </location>
</feature>
<comment type="caution">
    <text evidence="4">The sequence shown here is derived from an EMBL/GenBank/DDBJ whole genome shotgun (WGS) entry which is preliminary data.</text>
</comment>